<feature type="compositionally biased region" description="Polar residues" evidence="1">
    <location>
        <begin position="12"/>
        <end position="22"/>
    </location>
</feature>
<evidence type="ECO:0000256" key="1">
    <source>
        <dbReference type="SAM" id="MobiDB-lite"/>
    </source>
</evidence>
<dbReference type="AlphaFoldDB" id="A0A835S2C8"/>
<feature type="compositionally biased region" description="Basic and acidic residues" evidence="1">
    <location>
        <begin position="23"/>
        <end position="43"/>
    </location>
</feature>
<gene>
    <name evidence="2" type="ORF">HPP92_001355</name>
</gene>
<organism evidence="2 3">
    <name type="scientific">Vanilla planifolia</name>
    <name type="common">Vanilla</name>
    <dbReference type="NCBI Taxonomy" id="51239"/>
    <lineage>
        <taxon>Eukaryota</taxon>
        <taxon>Viridiplantae</taxon>
        <taxon>Streptophyta</taxon>
        <taxon>Embryophyta</taxon>
        <taxon>Tracheophyta</taxon>
        <taxon>Spermatophyta</taxon>
        <taxon>Magnoliopsida</taxon>
        <taxon>Liliopsida</taxon>
        <taxon>Asparagales</taxon>
        <taxon>Orchidaceae</taxon>
        <taxon>Vanilloideae</taxon>
        <taxon>Vanilleae</taxon>
        <taxon>Vanilla</taxon>
    </lineage>
</organism>
<dbReference type="Proteomes" id="UP000639772">
    <property type="component" value="Chromosome 1"/>
</dbReference>
<proteinExistence type="predicted"/>
<evidence type="ECO:0000313" key="2">
    <source>
        <dbReference type="EMBL" id="KAG0501283.1"/>
    </source>
</evidence>
<protein>
    <submittedName>
        <fullName evidence="2">Uncharacterized protein</fullName>
    </submittedName>
</protein>
<name>A0A835S2C8_VANPL</name>
<comment type="caution">
    <text evidence="2">The sequence shown here is derived from an EMBL/GenBank/DDBJ whole genome shotgun (WGS) entry which is preliminary data.</text>
</comment>
<dbReference type="EMBL" id="JADCNM010000001">
    <property type="protein sequence ID" value="KAG0501283.1"/>
    <property type="molecule type" value="Genomic_DNA"/>
</dbReference>
<evidence type="ECO:0000313" key="3">
    <source>
        <dbReference type="Proteomes" id="UP000639772"/>
    </source>
</evidence>
<sequence>MISLKNRLKPENITTVSQGLHSQDSHPSDVLRESQRSKTPKRDLREAIFTGKQGDSPMDQLRPLDKLELCFSSTAPSSRTLSLVLCRQWREGRDAKVCSAAESGRVVGRSVHVPLLRYTSLAFAVFLATLGKADDSFS</sequence>
<feature type="region of interest" description="Disordered" evidence="1">
    <location>
        <begin position="1"/>
        <end position="43"/>
    </location>
</feature>
<accession>A0A835S2C8</accession>
<reference evidence="2 3" key="1">
    <citation type="journal article" date="2020" name="Nat. Food">
        <title>A phased Vanilla planifolia genome enables genetic improvement of flavour and production.</title>
        <authorList>
            <person name="Hasing T."/>
            <person name="Tang H."/>
            <person name="Brym M."/>
            <person name="Khazi F."/>
            <person name="Huang T."/>
            <person name="Chambers A.H."/>
        </authorList>
    </citation>
    <scope>NUCLEOTIDE SEQUENCE [LARGE SCALE GENOMIC DNA]</scope>
    <source>
        <tissue evidence="2">Leaf</tissue>
    </source>
</reference>